<dbReference type="PANTHER" id="PTHR23501:SF197">
    <property type="entry name" value="COMD"/>
    <property type="match status" value="1"/>
</dbReference>
<evidence type="ECO:0000256" key="8">
    <source>
        <dbReference type="SAM" id="Phobius"/>
    </source>
</evidence>
<feature type="domain" description="Major facilitator superfamily (MFS) profile" evidence="9">
    <location>
        <begin position="51"/>
        <end position="534"/>
    </location>
</feature>
<evidence type="ECO:0000256" key="5">
    <source>
        <dbReference type="ARBA" id="ARBA00022692"/>
    </source>
</evidence>
<evidence type="ECO:0000256" key="2">
    <source>
        <dbReference type="ARBA" id="ARBA00007520"/>
    </source>
</evidence>
<feature type="transmembrane region" description="Helical" evidence="8">
    <location>
        <begin position="116"/>
        <end position="135"/>
    </location>
</feature>
<dbReference type="GO" id="GO:0022857">
    <property type="term" value="F:transmembrane transporter activity"/>
    <property type="evidence" value="ECO:0007669"/>
    <property type="project" value="InterPro"/>
</dbReference>
<feature type="transmembrane region" description="Helical" evidence="8">
    <location>
        <begin position="174"/>
        <end position="192"/>
    </location>
</feature>
<reference evidence="10 11" key="1">
    <citation type="submission" date="2020-02" db="EMBL/GenBank/DDBJ databases">
        <authorList>
            <person name="Sun Q."/>
        </authorList>
    </citation>
    <scope>NUCLEOTIDE SEQUENCE [LARGE SCALE GENOMIC DNA]</scope>
    <source>
        <strain evidence="10 11">YIM 13062</strain>
    </source>
</reference>
<dbReference type="InterPro" id="IPR020846">
    <property type="entry name" value="MFS_dom"/>
</dbReference>
<dbReference type="PANTHER" id="PTHR23501">
    <property type="entry name" value="MAJOR FACILITATOR SUPERFAMILY"/>
    <property type="match status" value="1"/>
</dbReference>
<accession>A0A846TT24</accession>
<keyword evidence="6 8" id="KW-1133">Transmembrane helix</keyword>
<dbReference type="NCBIfam" id="TIGR00711">
    <property type="entry name" value="efflux_EmrB"/>
    <property type="match status" value="1"/>
</dbReference>
<dbReference type="AlphaFoldDB" id="A0A846TT24"/>
<dbReference type="SUPFAM" id="SSF103473">
    <property type="entry name" value="MFS general substrate transporter"/>
    <property type="match status" value="1"/>
</dbReference>
<comment type="caution">
    <text evidence="10">The sequence shown here is derived from an EMBL/GenBank/DDBJ whole genome shotgun (WGS) entry which is preliminary data.</text>
</comment>
<evidence type="ECO:0000259" key="9">
    <source>
        <dbReference type="PROSITE" id="PS50850"/>
    </source>
</evidence>
<keyword evidence="4" id="KW-1003">Cell membrane</keyword>
<feature type="transmembrane region" description="Helical" evidence="8">
    <location>
        <begin position="441"/>
        <end position="460"/>
    </location>
</feature>
<feature type="transmembrane region" description="Helical" evidence="8">
    <location>
        <begin position="370"/>
        <end position="389"/>
    </location>
</feature>
<feature type="transmembrane region" description="Helical" evidence="8">
    <location>
        <begin position="235"/>
        <end position="254"/>
    </location>
</feature>
<evidence type="ECO:0000256" key="4">
    <source>
        <dbReference type="ARBA" id="ARBA00022475"/>
    </source>
</evidence>
<dbReference type="Pfam" id="PF07690">
    <property type="entry name" value="MFS_1"/>
    <property type="match status" value="1"/>
</dbReference>
<dbReference type="RefSeq" id="WP_119932515.1">
    <property type="nucleotide sequence ID" value="NZ_JAAVUN010000001.1"/>
</dbReference>
<dbReference type="InterPro" id="IPR004638">
    <property type="entry name" value="EmrB-like"/>
</dbReference>
<comment type="subcellular location">
    <subcellularLocation>
        <location evidence="1">Cell membrane</location>
        <topology evidence="1">Multi-pass membrane protein</topology>
    </subcellularLocation>
</comment>
<proteinExistence type="inferred from homology"/>
<dbReference type="InterPro" id="IPR036259">
    <property type="entry name" value="MFS_trans_sf"/>
</dbReference>
<dbReference type="PROSITE" id="PS50850">
    <property type="entry name" value="MFS"/>
    <property type="match status" value="1"/>
</dbReference>
<dbReference type="Proteomes" id="UP000521379">
    <property type="component" value="Unassembled WGS sequence"/>
</dbReference>
<dbReference type="Gene3D" id="1.20.1250.20">
    <property type="entry name" value="MFS general substrate transporter like domains"/>
    <property type="match status" value="1"/>
</dbReference>
<dbReference type="Gene3D" id="1.20.1720.10">
    <property type="entry name" value="Multidrug resistance protein D"/>
    <property type="match status" value="1"/>
</dbReference>
<organism evidence="10 11">
    <name type="scientific">Kocuria subflava</name>
    <dbReference type="NCBI Taxonomy" id="1736139"/>
    <lineage>
        <taxon>Bacteria</taxon>
        <taxon>Bacillati</taxon>
        <taxon>Actinomycetota</taxon>
        <taxon>Actinomycetes</taxon>
        <taxon>Micrococcales</taxon>
        <taxon>Micrococcaceae</taxon>
        <taxon>Kocuria</taxon>
    </lineage>
</organism>
<gene>
    <name evidence="10" type="ORF">GTW58_00315</name>
</gene>
<feature type="transmembrane region" description="Helical" evidence="8">
    <location>
        <begin position="305"/>
        <end position="324"/>
    </location>
</feature>
<keyword evidence="11" id="KW-1185">Reference proteome</keyword>
<feature type="transmembrane region" description="Helical" evidence="8">
    <location>
        <begin position="48"/>
        <end position="73"/>
    </location>
</feature>
<dbReference type="GO" id="GO:0005886">
    <property type="term" value="C:plasma membrane"/>
    <property type="evidence" value="ECO:0007669"/>
    <property type="project" value="UniProtKB-SubCell"/>
</dbReference>
<feature type="transmembrane region" description="Helical" evidence="8">
    <location>
        <begin position="511"/>
        <end position="529"/>
    </location>
</feature>
<dbReference type="FunFam" id="1.20.1720.10:FF:000004">
    <property type="entry name" value="EmrB/QacA family drug resistance transporter"/>
    <property type="match status" value="1"/>
</dbReference>
<evidence type="ECO:0000313" key="11">
    <source>
        <dbReference type="Proteomes" id="UP000521379"/>
    </source>
</evidence>
<feature type="transmembrane region" description="Helical" evidence="8">
    <location>
        <begin position="344"/>
        <end position="363"/>
    </location>
</feature>
<keyword evidence="7 8" id="KW-0472">Membrane</keyword>
<keyword evidence="5 8" id="KW-0812">Transmembrane</keyword>
<comment type="similarity">
    <text evidence="2">Belongs to the major facilitator superfamily. TCR/Tet family.</text>
</comment>
<dbReference type="PRINTS" id="PR01036">
    <property type="entry name" value="TCRTETB"/>
</dbReference>
<feature type="transmembrane region" description="Helical" evidence="8">
    <location>
        <begin position="266"/>
        <end position="285"/>
    </location>
</feature>
<feature type="transmembrane region" description="Helical" evidence="8">
    <location>
        <begin position="141"/>
        <end position="162"/>
    </location>
</feature>
<evidence type="ECO:0000313" key="10">
    <source>
        <dbReference type="EMBL" id="NKE08417.1"/>
    </source>
</evidence>
<name>A0A846TT24_9MICC</name>
<evidence type="ECO:0000256" key="7">
    <source>
        <dbReference type="ARBA" id="ARBA00023136"/>
    </source>
</evidence>
<sequence>MTTTQDTERDPFPETAPTTVVGASTGSIGVVGWEPGKRPAEEKNTQRLLPIFLGLMVAMLLAALDQTIFSTALPTIVGDLDGVHQMQWVITGYILASTVMMPVYGKIGDQVGRKPVLLVAIALFMLGSAISGMATDIDWMIGGRVVQGLGGGGLMILSQTVIADIVPPRDRGRYMGLIGGVFALASVAGPLLGGWLTTGPGWRWAFWINIPLGLIAFGLFAFLLKLPRPQNQVKVDFAGMITLGAATVALILAATWGGSDYAWDSWQILSLFAAVVVLSVVFVLIERKAAQPVLPLSLFRSRSFVLTMSAGLFMGIAMFGALGYMPTYLQMVHGATATESGLLMIPMMGSMLITSIVTGQIVSRTGRYKIFPLVGMVIIGVALVLLSQLSVDLPVWRVCLALGVLGLGLGMTMQILVLIVQNVFSPAMVGTATAGNNFFRQVGATLGSAVVGSLFASRLMDLLEQRMPAGTMSGAGGSDASAGFTPELVHTLPGQIQSIVVDAYNDALIPIYLWLVPFVAVGAILMFFVPETTLRTSNRITPEDTASAEKEPAPQR</sequence>
<dbReference type="EMBL" id="JAAVUN010000001">
    <property type="protein sequence ID" value="NKE08417.1"/>
    <property type="molecule type" value="Genomic_DNA"/>
</dbReference>
<keyword evidence="3" id="KW-0813">Transport</keyword>
<protein>
    <submittedName>
        <fullName evidence="10">MFS transporter</fullName>
    </submittedName>
</protein>
<evidence type="ECO:0000256" key="1">
    <source>
        <dbReference type="ARBA" id="ARBA00004651"/>
    </source>
</evidence>
<dbReference type="CDD" id="cd17502">
    <property type="entry name" value="MFS_Azr1_MDR_like"/>
    <property type="match status" value="1"/>
</dbReference>
<feature type="transmembrane region" description="Helical" evidence="8">
    <location>
        <begin position="204"/>
        <end position="223"/>
    </location>
</feature>
<evidence type="ECO:0000256" key="6">
    <source>
        <dbReference type="ARBA" id="ARBA00022989"/>
    </source>
</evidence>
<feature type="transmembrane region" description="Helical" evidence="8">
    <location>
        <begin position="395"/>
        <end position="420"/>
    </location>
</feature>
<evidence type="ECO:0000256" key="3">
    <source>
        <dbReference type="ARBA" id="ARBA00022448"/>
    </source>
</evidence>
<feature type="transmembrane region" description="Helical" evidence="8">
    <location>
        <begin position="85"/>
        <end position="104"/>
    </location>
</feature>
<dbReference type="InterPro" id="IPR011701">
    <property type="entry name" value="MFS"/>
</dbReference>